<dbReference type="Pfam" id="PF12296">
    <property type="entry name" value="HsbA"/>
    <property type="match status" value="1"/>
</dbReference>
<dbReference type="Gene3D" id="1.20.1280.140">
    <property type="match status" value="1"/>
</dbReference>
<evidence type="ECO:0000313" key="2">
    <source>
        <dbReference type="Proteomes" id="UP000054481"/>
    </source>
</evidence>
<reference evidence="1 2" key="1">
    <citation type="journal article" date="2014" name="Genome Biol. Evol.">
        <title>Comparative genomics and transcriptomics analyses reveal divergent lifestyle features of nematode endoparasitic fungus Hirsutella minnesotensis.</title>
        <authorList>
            <person name="Lai Y."/>
            <person name="Liu K."/>
            <person name="Zhang X."/>
            <person name="Zhang X."/>
            <person name="Li K."/>
            <person name="Wang N."/>
            <person name="Shu C."/>
            <person name="Wu Y."/>
            <person name="Wang C."/>
            <person name="Bushley K.E."/>
            <person name="Xiang M."/>
            <person name="Liu X."/>
        </authorList>
    </citation>
    <scope>NUCLEOTIDE SEQUENCE [LARGE SCALE GENOMIC DNA]</scope>
    <source>
        <strain evidence="1 2">3608</strain>
    </source>
</reference>
<dbReference type="EMBL" id="KQ030531">
    <property type="protein sequence ID" value="KJZ73814.1"/>
    <property type="molecule type" value="Genomic_DNA"/>
</dbReference>
<dbReference type="InterPro" id="IPR021054">
    <property type="entry name" value="Cell_wall_mannoprotein_1"/>
</dbReference>
<accession>A0A0F8A4M0</accession>
<keyword evidence="2" id="KW-1185">Reference proteome</keyword>
<organism evidence="1 2">
    <name type="scientific">Hirsutella minnesotensis 3608</name>
    <dbReference type="NCBI Taxonomy" id="1043627"/>
    <lineage>
        <taxon>Eukaryota</taxon>
        <taxon>Fungi</taxon>
        <taxon>Dikarya</taxon>
        <taxon>Ascomycota</taxon>
        <taxon>Pezizomycotina</taxon>
        <taxon>Sordariomycetes</taxon>
        <taxon>Hypocreomycetidae</taxon>
        <taxon>Hypocreales</taxon>
        <taxon>Ophiocordycipitaceae</taxon>
        <taxon>Hirsutella</taxon>
    </lineage>
</organism>
<dbReference type="Proteomes" id="UP000054481">
    <property type="component" value="Unassembled WGS sequence"/>
</dbReference>
<sequence length="172" mass="17903">MKLNAVISANLATCIYAQAINTREVFSRDAAGSFTELGQNVGQLDQAIKTFSGDTAPMLGAAGSVAASLQKTKADLDAAGSLGNLFAIASPLMTINTNSKAVVADLKTRKPDIEKAGACSAVRDKIGAINTNSESLMGSMVQKEPKAGKAAKYVKDMLDDIATQFSPENCKN</sequence>
<dbReference type="OrthoDB" id="2422134at2759"/>
<evidence type="ECO:0008006" key="3">
    <source>
        <dbReference type="Google" id="ProtNLM"/>
    </source>
</evidence>
<proteinExistence type="predicted"/>
<evidence type="ECO:0000313" key="1">
    <source>
        <dbReference type="EMBL" id="KJZ73814.1"/>
    </source>
</evidence>
<gene>
    <name evidence="1" type="ORF">HIM_06707</name>
</gene>
<protein>
    <recommendedName>
        <fullName evidence="3">Cell wall protein</fullName>
    </recommendedName>
</protein>
<name>A0A0F8A4M0_9HYPO</name>
<dbReference type="AlphaFoldDB" id="A0A0F8A4M0"/>